<dbReference type="Pfam" id="PF23197">
    <property type="entry name" value="IG_AIR9"/>
    <property type="match status" value="1"/>
</dbReference>
<keyword evidence="3" id="KW-1185">Reference proteome</keyword>
<dbReference type="Gene3D" id="2.60.40.2700">
    <property type="match status" value="1"/>
</dbReference>
<name>A0A9Q1Q6V7_9CARY</name>
<dbReference type="PANTHER" id="PTHR31149">
    <property type="entry name" value="EXPRESSED PROTEIN"/>
    <property type="match status" value="1"/>
</dbReference>
<dbReference type="Proteomes" id="UP001153076">
    <property type="component" value="Unassembled WGS sequence"/>
</dbReference>
<dbReference type="PANTHER" id="PTHR31149:SF7">
    <property type="entry name" value="EXPRESSED PROTEIN"/>
    <property type="match status" value="1"/>
</dbReference>
<accession>A0A9Q1Q6V7</accession>
<proteinExistence type="predicted"/>
<dbReference type="GO" id="GO:0005886">
    <property type="term" value="C:plasma membrane"/>
    <property type="evidence" value="ECO:0007669"/>
    <property type="project" value="TreeGrafter"/>
</dbReference>
<reference evidence="2" key="1">
    <citation type="submission" date="2022-04" db="EMBL/GenBank/DDBJ databases">
        <title>Carnegiea gigantea Genome sequencing and assembly v2.</title>
        <authorList>
            <person name="Copetti D."/>
            <person name="Sanderson M.J."/>
            <person name="Burquez A."/>
            <person name="Wojciechowski M.F."/>
        </authorList>
    </citation>
    <scope>NUCLEOTIDE SEQUENCE</scope>
    <source>
        <strain evidence="2">SGP5-SGP5p</strain>
        <tissue evidence="2">Aerial part</tissue>
    </source>
</reference>
<dbReference type="FunFam" id="2.60.40.2700:FF:000001">
    <property type="entry name" value="Transmembrane protein"/>
    <property type="match status" value="1"/>
</dbReference>
<evidence type="ECO:0000313" key="2">
    <source>
        <dbReference type="EMBL" id="KAJ8430441.1"/>
    </source>
</evidence>
<organism evidence="2 3">
    <name type="scientific">Carnegiea gigantea</name>
    <dbReference type="NCBI Taxonomy" id="171969"/>
    <lineage>
        <taxon>Eukaryota</taxon>
        <taxon>Viridiplantae</taxon>
        <taxon>Streptophyta</taxon>
        <taxon>Embryophyta</taxon>
        <taxon>Tracheophyta</taxon>
        <taxon>Spermatophyta</taxon>
        <taxon>Magnoliopsida</taxon>
        <taxon>eudicotyledons</taxon>
        <taxon>Gunneridae</taxon>
        <taxon>Pentapetalae</taxon>
        <taxon>Caryophyllales</taxon>
        <taxon>Cactineae</taxon>
        <taxon>Cactaceae</taxon>
        <taxon>Cactoideae</taxon>
        <taxon>Echinocereeae</taxon>
        <taxon>Carnegiea</taxon>
    </lineage>
</organism>
<dbReference type="AlphaFoldDB" id="A0A9Q1Q6V7"/>
<dbReference type="OrthoDB" id="1890867at2759"/>
<feature type="domain" description="AIR9-like A9" evidence="1">
    <location>
        <begin position="321"/>
        <end position="399"/>
    </location>
</feature>
<gene>
    <name evidence="2" type="ORF">Cgig2_025868</name>
</gene>
<protein>
    <recommendedName>
        <fullName evidence="1">AIR9-like A9 domain-containing protein</fullName>
    </recommendedName>
</protein>
<dbReference type="EMBL" id="JAKOGI010000795">
    <property type="protein sequence ID" value="KAJ8430441.1"/>
    <property type="molecule type" value="Genomic_DNA"/>
</dbReference>
<comment type="caution">
    <text evidence="2">The sequence shown here is derived from an EMBL/GenBank/DDBJ whole genome shotgun (WGS) entry which is preliminary data.</text>
</comment>
<evidence type="ECO:0000259" key="1">
    <source>
        <dbReference type="Pfam" id="PF23197"/>
    </source>
</evidence>
<sequence length="512" mass="57846">MEIGNGHKQAEYHFLRISRKKSPRLWDSTAPASGSPCLSLHFTRVQKLFIRSLTGHLNVLPSFVLRVCPQPLTSRIGLDVQIEGTNSYCEKGNLRIDSASASSIVMSADNSRVELSRDDIGNSAPWRMKGDGSLSNSEEKRASALAAQAKAQEREISFLRWKIAQAYVKEMQLLNEKYALERKFSDLRMAMDEKQKESISSAMKELAHRKTDLDENVRLANNLKDTEDERYIFMTALLGLLAEHGIWPNVTTASFISMSVKHLYDQLRWTLQRGTDLFLSGHNKVEEHQPAFNNMPHYGHDEYSKEAEYLVLNDEGPGIEDFQIIGDAKPGGKLLGCGYPVRGTSLCMFQWVRHLQDGTRHYIEGATNPEYVVTADDVDKYIAVECIPMDENGRQGELVRLFANEQNKITCDPDMQAEIDNYISKGQADFSVLVLVKINKTENVQIAEKFSEKMSIKIPGGFSTPTTQFVLTCSDGTSYPFSTYNNVRMRDTLVLTIRMFQSKVCLLPDKKQ</sequence>
<evidence type="ECO:0000313" key="3">
    <source>
        <dbReference type="Proteomes" id="UP001153076"/>
    </source>
</evidence>
<dbReference type="InterPro" id="IPR056284">
    <property type="entry name" value="AIR9-like_A9"/>
</dbReference>